<evidence type="ECO:0000313" key="3">
    <source>
        <dbReference type="EMBL" id="CAH1730092.1"/>
    </source>
</evidence>
<reference evidence="3" key="1">
    <citation type="submission" date="2022-01" db="EMBL/GenBank/DDBJ databases">
        <authorList>
            <person name="King R."/>
        </authorList>
    </citation>
    <scope>NUCLEOTIDE SEQUENCE</scope>
</reference>
<protein>
    <submittedName>
        <fullName evidence="3">Uncharacterized protein</fullName>
    </submittedName>
</protein>
<evidence type="ECO:0000256" key="2">
    <source>
        <dbReference type="SAM" id="SignalP"/>
    </source>
</evidence>
<feature type="region of interest" description="Disordered" evidence="1">
    <location>
        <begin position="197"/>
        <end position="219"/>
    </location>
</feature>
<evidence type="ECO:0000256" key="1">
    <source>
        <dbReference type="SAM" id="MobiDB-lite"/>
    </source>
</evidence>
<gene>
    <name evidence="3" type="ORF">CHIRRI_LOCUS12141</name>
</gene>
<keyword evidence="4" id="KW-1185">Reference proteome</keyword>
<feature type="region of interest" description="Disordered" evidence="1">
    <location>
        <begin position="679"/>
        <end position="708"/>
    </location>
</feature>
<accession>A0A9P0J5C6</accession>
<feature type="compositionally biased region" description="Polar residues" evidence="1">
    <location>
        <begin position="351"/>
        <end position="360"/>
    </location>
</feature>
<feature type="region of interest" description="Disordered" evidence="1">
    <location>
        <begin position="312"/>
        <end position="370"/>
    </location>
</feature>
<organism evidence="3 4">
    <name type="scientific">Chironomus riparius</name>
    <dbReference type="NCBI Taxonomy" id="315576"/>
    <lineage>
        <taxon>Eukaryota</taxon>
        <taxon>Metazoa</taxon>
        <taxon>Ecdysozoa</taxon>
        <taxon>Arthropoda</taxon>
        <taxon>Hexapoda</taxon>
        <taxon>Insecta</taxon>
        <taxon>Pterygota</taxon>
        <taxon>Neoptera</taxon>
        <taxon>Endopterygota</taxon>
        <taxon>Diptera</taxon>
        <taxon>Nematocera</taxon>
        <taxon>Chironomoidea</taxon>
        <taxon>Chironomidae</taxon>
        <taxon>Chironominae</taxon>
        <taxon>Chironomus</taxon>
    </lineage>
</organism>
<proteinExistence type="predicted"/>
<evidence type="ECO:0000313" key="4">
    <source>
        <dbReference type="Proteomes" id="UP001153620"/>
    </source>
</evidence>
<dbReference type="Proteomes" id="UP001153620">
    <property type="component" value="Chromosome 3"/>
</dbReference>
<feature type="region of interest" description="Disordered" evidence="1">
    <location>
        <begin position="724"/>
        <end position="754"/>
    </location>
</feature>
<reference evidence="3" key="2">
    <citation type="submission" date="2022-10" db="EMBL/GenBank/DDBJ databases">
        <authorList>
            <consortium name="ENA_rothamsted_submissions"/>
            <consortium name="culmorum"/>
            <person name="King R."/>
        </authorList>
    </citation>
    <scope>NUCLEOTIDE SEQUENCE</scope>
</reference>
<dbReference type="EMBL" id="OU895879">
    <property type="protein sequence ID" value="CAH1730092.1"/>
    <property type="molecule type" value="Genomic_DNA"/>
</dbReference>
<keyword evidence="2" id="KW-0732">Signal</keyword>
<feature type="signal peptide" evidence="2">
    <location>
        <begin position="1"/>
        <end position="22"/>
    </location>
</feature>
<name>A0A9P0J5C6_9DIPT</name>
<sequence length="754" mass="84672">MLMNKIHFTVSLVLLAIVQSYAESVSGMGSYTVISPESETNTAKPKTIYKPTITRTELKVSRSLNPDSMQTLNVRTNDGGIATILVKKRDGKTTANNEPRPAYYDVSNPYSRGEIKRGFFGPVQVLDRVEDSEMKKMHQQQKQFETGQVYNKVVMQPVTTLQQQSNLRSPYRFAAPNDEKSANIINSFMKHVQQVESTRSARSPSEGIPNDRGTVHTKIPEPVTINSDSVYVKDNQNSKRSRSLMEIDSDGIPLINGVRVPDDENDKRQTWRNARVINGILTPYENGYVPPRTVEYGQLIYPVKKEDNERIQSRQKSIGPFTTADNFSEESRESENASKGIGPFSVRDMFSSRSNTQSPGTGIGPFSVADNSRTSNVKLIDYIKRINDQEHRKDYFAGRVPKDIGNPQQIQRRMLINPGNAYFPPSSLYSVDKNKQGEGVSSAPILQYAHPEFGLQSVGNSQEEPKSNYKSQIKSEYYTNPNPYQQKQTSPNAPIYQIEPALNTREYYSYQKMPPPPPPSMYSSHNPHYNPNYSYIRRVKPEQPFWMKISEQFRDTFQNGFQQVQDIAKPVMDPIYEAGEKISYNLGFSSQHSPGLLQAQEKVGVVPGSGSKSYIIPALGVLAGGAALGLGAAAMGRIFDISSLLQMRSSGEQEQLDLDQRRALDAIRRFPTTTLYLVDDNKSNNSEERNAKSSEEVPSTYATSQAQPKSSNFYEVIAIPYDKQQTNSHDSSIDPISRASSAELIGHQRRKRNK</sequence>
<feature type="compositionally biased region" description="Basic and acidic residues" evidence="1">
    <location>
        <begin position="679"/>
        <end position="695"/>
    </location>
</feature>
<dbReference type="AlphaFoldDB" id="A0A9P0J5C6"/>
<feature type="compositionally biased region" description="Polar residues" evidence="1">
    <location>
        <begin position="696"/>
        <end position="708"/>
    </location>
</feature>
<feature type="chain" id="PRO_5040293592" evidence="2">
    <location>
        <begin position="23"/>
        <end position="754"/>
    </location>
</feature>